<name>A0A9P0N4G8_SPOLI</name>
<sequence>MVLVFMTVLGFSLHNRVETVVLVSGILNGTDGAVGVVQAVHALHVLTVTRLVLVLVVTGVRVLDFVFILVFGVSVVVNVVFTMVVFLLVMSRLNVVYSGSFMVYSDGSFVVDSDGSSMVDSHGSLMMDSNGSLMVHGNGDVMDWLLVHNMFPTMVALAYFMMSLGSTVVALANFLVSMRIAMVTLAYFLVSMRIFVSVGDVVADDGLGGVGVALFMTMLVMVLGTYRCDGDDEDDFREHIVRICCDTLKN</sequence>
<keyword evidence="1" id="KW-0812">Transmembrane</keyword>
<gene>
    <name evidence="2" type="ORF">SPLIT_LOCUS9816</name>
</gene>
<reference evidence="2" key="1">
    <citation type="submission" date="2022-02" db="EMBL/GenBank/DDBJ databases">
        <authorList>
            <person name="King R."/>
        </authorList>
    </citation>
    <scope>NUCLEOTIDE SEQUENCE</scope>
</reference>
<evidence type="ECO:0000256" key="1">
    <source>
        <dbReference type="SAM" id="Phobius"/>
    </source>
</evidence>
<feature type="transmembrane region" description="Helical" evidence="1">
    <location>
        <begin position="154"/>
        <end position="176"/>
    </location>
</feature>
<evidence type="ECO:0000313" key="2">
    <source>
        <dbReference type="EMBL" id="CAH1644462.1"/>
    </source>
</evidence>
<feature type="transmembrane region" description="Helical" evidence="1">
    <location>
        <begin position="209"/>
        <end position="228"/>
    </location>
</feature>
<organism evidence="2 3">
    <name type="scientific">Spodoptera littoralis</name>
    <name type="common">Egyptian cotton leafworm</name>
    <dbReference type="NCBI Taxonomy" id="7109"/>
    <lineage>
        <taxon>Eukaryota</taxon>
        <taxon>Metazoa</taxon>
        <taxon>Ecdysozoa</taxon>
        <taxon>Arthropoda</taxon>
        <taxon>Hexapoda</taxon>
        <taxon>Insecta</taxon>
        <taxon>Pterygota</taxon>
        <taxon>Neoptera</taxon>
        <taxon>Endopterygota</taxon>
        <taxon>Lepidoptera</taxon>
        <taxon>Glossata</taxon>
        <taxon>Ditrysia</taxon>
        <taxon>Noctuoidea</taxon>
        <taxon>Noctuidae</taxon>
        <taxon>Amphipyrinae</taxon>
        <taxon>Spodoptera</taxon>
    </lineage>
</organism>
<protein>
    <submittedName>
        <fullName evidence="2">Uncharacterized protein</fullName>
    </submittedName>
</protein>
<proteinExistence type="predicted"/>
<feature type="transmembrane region" description="Helical" evidence="1">
    <location>
        <begin position="65"/>
        <end position="90"/>
    </location>
</feature>
<dbReference type="Proteomes" id="UP001153321">
    <property type="component" value="Chromosome 4"/>
</dbReference>
<dbReference type="AlphaFoldDB" id="A0A9P0N4G8"/>
<keyword evidence="1" id="KW-0472">Membrane</keyword>
<accession>A0A9P0N4G8</accession>
<dbReference type="EMBL" id="LR824535">
    <property type="protein sequence ID" value="CAH1644462.1"/>
    <property type="molecule type" value="Genomic_DNA"/>
</dbReference>
<keyword evidence="1" id="KW-1133">Transmembrane helix</keyword>
<evidence type="ECO:0000313" key="3">
    <source>
        <dbReference type="Proteomes" id="UP001153321"/>
    </source>
</evidence>
<feature type="transmembrane region" description="Helical" evidence="1">
    <location>
        <begin position="35"/>
        <end position="58"/>
    </location>
</feature>
<keyword evidence="3" id="KW-1185">Reference proteome</keyword>
<feature type="transmembrane region" description="Helical" evidence="1">
    <location>
        <begin position="183"/>
        <end position="203"/>
    </location>
</feature>